<reference evidence="1 2" key="1">
    <citation type="submission" date="2019-03" db="EMBL/GenBank/DDBJ databases">
        <title>First draft genome of Liparis tanakae, snailfish: a comprehensive survey of snailfish specific genes.</title>
        <authorList>
            <person name="Kim W."/>
            <person name="Song I."/>
            <person name="Jeong J.-H."/>
            <person name="Kim D."/>
            <person name="Kim S."/>
            <person name="Ryu S."/>
            <person name="Song J.Y."/>
            <person name="Lee S.K."/>
        </authorList>
    </citation>
    <scope>NUCLEOTIDE SEQUENCE [LARGE SCALE GENOMIC DNA]</scope>
    <source>
        <tissue evidence="1">Muscle</tissue>
    </source>
</reference>
<protein>
    <submittedName>
        <fullName evidence="1">Uncharacterized protein</fullName>
    </submittedName>
</protein>
<evidence type="ECO:0000313" key="2">
    <source>
        <dbReference type="Proteomes" id="UP000314294"/>
    </source>
</evidence>
<dbReference type="Proteomes" id="UP000314294">
    <property type="component" value="Unassembled WGS sequence"/>
</dbReference>
<comment type="caution">
    <text evidence="1">The sequence shown here is derived from an EMBL/GenBank/DDBJ whole genome shotgun (WGS) entry which is preliminary data.</text>
</comment>
<accession>A0A4Z2HPE3</accession>
<name>A0A4Z2HPE3_9TELE</name>
<dbReference type="AlphaFoldDB" id="A0A4Z2HPE3"/>
<keyword evidence="2" id="KW-1185">Reference proteome</keyword>
<proteinExistence type="predicted"/>
<gene>
    <name evidence="1" type="ORF">EYF80_022922</name>
</gene>
<organism evidence="1 2">
    <name type="scientific">Liparis tanakae</name>
    <name type="common">Tanaka's snailfish</name>
    <dbReference type="NCBI Taxonomy" id="230148"/>
    <lineage>
        <taxon>Eukaryota</taxon>
        <taxon>Metazoa</taxon>
        <taxon>Chordata</taxon>
        <taxon>Craniata</taxon>
        <taxon>Vertebrata</taxon>
        <taxon>Euteleostomi</taxon>
        <taxon>Actinopterygii</taxon>
        <taxon>Neopterygii</taxon>
        <taxon>Teleostei</taxon>
        <taxon>Neoteleostei</taxon>
        <taxon>Acanthomorphata</taxon>
        <taxon>Eupercaria</taxon>
        <taxon>Perciformes</taxon>
        <taxon>Cottioidei</taxon>
        <taxon>Cottales</taxon>
        <taxon>Liparidae</taxon>
        <taxon>Liparis</taxon>
    </lineage>
</organism>
<evidence type="ECO:0000313" key="1">
    <source>
        <dbReference type="EMBL" id="TNN66853.1"/>
    </source>
</evidence>
<dbReference type="EMBL" id="SRLO01000213">
    <property type="protein sequence ID" value="TNN66853.1"/>
    <property type="molecule type" value="Genomic_DNA"/>
</dbReference>
<sequence>MGKGRAAPSPVAPIAKAAPVLRAQDSVVRVLVDVATWITSISAMTSSVWGALSWVTSSWIAPSWESWSDSLIGRNIRVNQKERQTQQICYSQLHLLHRRTDPGKETKREQI</sequence>